<proteinExistence type="predicted"/>
<sequence length="203" mass="23409">MTSAIDFIFFPVVDDTPEDVGYARINDTELIDLTSDERTIRVEDEDWEVAEKDFTKPYNRLRQHLACDPDQQRAPLRRRLRSLQSTAARKAASTVAKDQTASQLASTYGSRIADMDHSLGVVVNRKGASAYANLKDKTDRTTTEQVLDARTRVVLLKMVGWGIMGFHRGDQWLWINNDDHNEYDIDIKYYDYKDKDHKGKQYT</sequence>
<dbReference type="AlphaFoldDB" id="A0AA39JSM4"/>
<protein>
    <submittedName>
        <fullName evidence="1">Uncharacterized protein</fullName>
    </submittedName>
</protein>
<dbReference type="Proteomes" id="UP001175226">
    <property type="component" value="Unassembled WGS sequence"/>
</dbReference>
<gene>
    <name evidence="1" type="ORF">EV421DRAFT_1901567</name>
</gene>
<reference evidence="1" key="1">
    <citation type="submission" date="2023-06" db="EMBL/GenBank/DDBJ databases">
        <authorList>
            <consortium name="Lawrence Berkeley National Laboratory"/>
            <person name="Ahrendt S."/>
            <person name="Sahu N."/>
            <person name="Indic B."/>
            <person name="Wong-Bajracharya J."/>
            <person name="Merenyi Z."/>
            <person name="Ke H.-M."/>
            <person name="Monk M."/>
            <person name="Kocsube S."/>
            <person name="Drula E."/>
            <person name="Lipzen A."/>
            <person name="Balint B."/>
            <person name="Henrissat B."/>
            <person name="Andreopoulos B."/>
            <person name="Martin F.M."/>
            <person name="Harder C.B."/>
            <person name="Rigling D."/>
            <person name="Ford K.L."/>
            <person name="Foster G.D."/>
            <person name="Pangilinan J."/>
            <person name="Papanicolaou A."/>
            <person name="Barry K."/>
            <person name="LaButti K."/>
            <person name="Viragh M."/>
            <person name="Koriabine M."/>
            <person name="Yan M."/>
            <person name="Riley R."/>
            <person name="Champramary S."/>
            <person name="Plett K.L."/>
            <person name="Tsai I.J."/>
            <person name="Slot J."/>
            <person name="Sipos G."/>
            <person name="Plett J."/>
            <person name="Nagy L.G."/>
            <person name="Grigoriev I.V."/>
        </authorList>
    </citation>
    <scope>NUCLEOTIDE SEQUENCE</scope>
    <source>
        <strain evidence="1">FPL87.14</strain>
    </source>
</reference>
<accession>A0AA39JSM4</accession>
<evidence type="ECO:0000313" key="1">
    <source>
        <dbReference type="EMBL" id="KAK0446724.1"/>
    </source>
</evidence>
<name>A0AA39JSM4_9AGAR</name>
<keyword evidence="2" id="KW-1185">Reference proteome</keyword>
<evidence type="ECO:0000313" key="2">
    <source>
        <dbReference type="Proteomes" id="UP001175226"/>
    </source>
</evidence>
<dbReference type="EMBL" id="JAUEPT010000013">
    <property type="protein sequence ID" value="KAK0446724.1"/>
    <property type="molecule type" value="Genomic_DNA"/>
</dbReference>
<comment type="caution">
    <text evidence="1">The sequence shown here is derived from an EMBL/GenBank/DDBJ whole genome shotgun (WGS) entry which is preliminary data.</text>
</comment>
<organism evidence="1 2">
    <name type="scientific">Armillaria borealis</name>
    <dbReference type="NCBI Taxonomy" id="47425"/>
    <lineage>
        <taxon>Eukaryota</taxon>
        <taxon>Fungi</taxon>
        <taxon>Dikarya</taxon>
        <taxon>Basidiomycota</taxon>
        <taxon>Agaricomycotina</taxon>
        <taxon>Agaricomycetes</taxon>
        <taxon>Agaricomycetidae</taxon>
        <taxon>Agaricales</taxon>
        <taxon>Marasmiineae</taxon>
        <taxon>Physalacriaceae</taxon>
        <taxon>Armillaria</taxon>
    </lineage>
</organism>